<evidence type="ECO:0000256" key="2">
    <source>
        <dbReference type="ARBA" id="ARBA00023082"/>
    </source>
</evidence>
<evidence type="ECO:0000256" key="1">
    <source>
        <dbReference type="ARBA" id="ARBA00023015"/>
    </source>
</evidence>
<dbReference type="OrthoDB" id="1116697at2"/>
<dbReference type="Gene3D" id="1.10.1740.10">
    <property type="match status" value="1"/>
</dbReference>
<keyword evidence="2" id="KW-0731">Sigma factor</keyword>
<comment type="caution">
    <text evidence="5">The sequence shown here is derived from an EMBL/GenBank/DDBJ whole genome shotgun (WGS) entry which is preliminary data.</text>
</comment>
<dbReference type="GO" id="GO:0016987">
    <property type="term" value="F:sigma factor activity"/>
    <property type="evidence" value="ECO:0007669"/>
    <property type="project" value="UniProtKB-KW"/>
</dbReference>
<protein>
    <recommendedName>
        <fullName evidence="7">RNA polymerase sigma-70 region 2 domain-containing protein</fullName>
    </recommendedName>
</protein>
<dbReference type="RefSeq" id="WP_045029627.1">
    <property type="nucleotide sequence ID" value="NZ_JRHC01000002.1"/>
</dbReference>
<keyword evidence="1" id="KW-0805">Transcription regulation</keyword>
<evidence type="ECO:0000256" key="3">
    <source>
        <dbReference type="ARBA" id="ARBA00023125"/>
    </source>
</evidence>
<evidence type="ECO:0000256" key="4">
    <source>
        <dbReference type="ARBA" id="ARBA00023163"/>
    </source>
</evidence>
<dbReference type="GO" id="GO:0006352">
    <property type="term" value="P:DNA-templated transcription initiation"/>
    <property type="evidence" value="ECO:0007669"/>
    <property type="project" value="InterPro"/>
</dbReference>
<evidence type="ECO:0000313" key="5">
    <source>
        <dbReference type="EMBL" id="KJF43732.1"/>
    </source>
</evidence>
<dbReference type="InterPro" id="IPR013325">
    <property type="entry name" value="RNA_pol_sigma_r2"/>
</dbReference>
<reference evidence="5 6" key="1">
    <citation type="submission" date="2014-09" db="EMBL/GenBank/DDBJ databases">
        <title>Draft Genome Sequence of Draconibacterium sp. JN14CK-3.</title>
        <authorList>
            <person name="Dong C."/>
            <person name="Lai Q."/>
            <person name="Shao Z."/>
        </authorList>
    </citation>
    <scope>NUCLEOTIDE SEQUENCE [LARGE SCALE GENOMIC DNA]</scope>
    <source>
        <strain evidence="5 6">JN14CK-3</strain>
    </source>
</reference>
<gene>
    <name evidence="5" type="ORF">LH29_11645</name>
</gene>
<dbReference type="InterPro" id="IPR014284">
    <property type="entry name" value="RNA_pol_sigma-70_dom"/>
</dbReference>
<dbReference type="STRING" id="1544798.LH29_11645"/>
<dbReference type="AlphaFoldDB" id="A0A0D8JA17"/>
<dbReference type="EMBL" id="JRHC01000002">
    <property type="protein sequence ID" value="KJF43732.1"/>
    <property type="molecule type" value="Genomic_DNA"/>
</dbReference>
<accession>A0A0D8JA17</accession>
<proteinExistence type="predicted"/>
<keyword evidence="4" id="KW-0804">Transcription</keyword>
<sequence length="195" mass="23674">MINYTDAQILKGILRHDNLILQYIYKQYYYKVNYFIKKNQGSEDDASDIFQEAIIVIYRKLKENDLIFEKSSFQGYLFSVCRFLWLKQLEKRRIEKEKLNDSLPFQEDVYDDSLVELVDKNQKYGLYQKHFKTLSTDCQKLLQMFFEKVPLKEIARIMGYKSEKYAKTRKYKCKELLIKRIKQDTEFKKILEDDT</sequence>
<evidence type="ECO:0000313" key="6">
    <source>
        <dbReference type="Proteomes" id="UP000032544"/>
    </source>
</evidence>
<dbReference type="GO" id="GO:0003677">
    <property type="term" value="F:DNA binding"/>
    <property type="evidence" value="ECO:0007669"/>
    <property type="project" value="UniProtKB-KW"/>
</dbReference>
<dbReference type="NCBIfam" id="TIGR02937">
    <property type="entry name" value="sigma70-ECF"/>
    <property type="match status" value="1"/>
</dbReference>
<organism evidence="5 6">
    <name type="scientific">Draconibacterium sediminis</name>
    <dbReference type="NCBI Taxonomy" id="1544798"/>
    <lineage>
        <taxon>Bacteria</taxon>
        <taxon>Pseudomonadati</taxon>
        <taxon>Bacteroidota</taxon>
        <taxon>Bacteroidia</taxon>
        <taxon>Marinilabiliales</taxon>
        <taxon>Prolixibacteraceae</taxon>
        <taxon>Draconibacterium</taxon>
    </lineage>
</organism>
<dbReference type="Proteomes" id="UP000032544">
    <property type="component" value="Unassembled WGS sequence"/>
</dbReference>
<keyword evidence="3" id="KW-0238">DNA-binding</keyword>
<dbReference type="PANTHER" id="PTHR43133">
    <property type="entry name" value="RNA POLYMERASE ECF-TYPE SIGMA FACTO"/>
    <property type="match status" value="1"/>
</dbReference>
<evidence type="ECO:0008006" key="7">
    <source>
        <dbReference type="Google" id="ProtNLM"/>
    </source>
</evidence>
<dbReference type="PANTHER" id="PTHR43133:SF8">
    <property type="entry name" value="RNA POLYMERASE SIGMA FACTOR HI_1459-RELATED"/>
    <property type="match status" value="1"/>
</dbReference>
<name>A0A0D8JA17_9BACT</name>
<dbReference type="InterPro" id="IPR039425">
    <property type="entry name" value="RNA_pol_sigma-70-like"/>
</dbReference>
<keyword evidence="6" id="KW-1185">Reference proteome</keyword>
<dbReference type="SUPFAM" id="SSF88946">
    <property type="entry name" value="Sigma2 domain of RNA polymerase sigma factors"/>
    <property type="match status" value="1"/>
</dbReference>